<evidence type="ECO:0000259" key="2">
    <source>
        <dbReference type="Pfam" id="PF11250"/>
    </source>
</evidence>
<feature type="domain" description="FAF" evidence="2">
    <location>
        <begin position="109"/>
        <end position="158"/>
    </location>
</feature>
<sequence length="237" mass="27141">MATIVLQSRIHSVMLPYESPFKDWSSIEALSSVQKESMYVFPKQSSVRLSPKSLEMCTENLGNETGSDMIESDIQLLSSSASSSECGEAQTKTNLNLGNKIRKAREARNFPPPLTTIRGSESIRVRPHREGGRLVLQLTKLSPCFHAQRSHGRLRLCFWTQDNNDPEYQTEDNENELQEQDEEGVDDAAEIDRGWELEYEHTNCIGRNTWRLENNYERLSRCKEGDHDFLINWVATS</sequence>
<dbReference type="PANTHER" id="PTHR33155:SF4">
    <property type="entry name" value="PROTEIN FANTASTIC FOUR 3"/>
    <property type="match status" value="1"/>
</dbReference>
<evidence type="ECO:0000313" key="3">
    <source>
        <dbReference type="EMBL" id="RDX65301.1"/>
    </source>
</evidence>
<comment type="caution">
    <text evidence="3">The sequence shown here is derived from an EMBL/GenBank/DDBJ whole genome shotgun (WGS) entry which is preliminary data.</text>
</comment>
<keyword evidence="4" id="KW-1185">Reference proteome</keyword>
<accession>A0A371EH01</accession>
<reference evidence="3" key="1">
    <citation type="submission" date="2018-05" db="EMBL/GenBank/DDBJ databases">
        <title>Draft genome of Mucuna pruriens seed.</title>
        <authorList>
            <person name="Nnadi N.E."/>
            <person name="Vos R."/>
            <person name="Hasami M.H."/>
            <person name="Devisetty U.K."/>
            <person name="Aguiy J.C."/>
        </authorList>
    </citation>
    <scope>NUCLEOTIDE SEQUENCE [LARGE SCALE GENOMIC DNA]</scope>
    <source>
        <strain evidence="3">JCA_2017</strain>
    </source>
</reference>
<feature type="non-terminal residue" evidence="3">
    <location>
        <position position="1"/>
    </location>
</feature>
<gene>
    <name evidence="3" type="primary">FAF3</name>
    <name evidence="3" type="ORF">CR513_56051</name>
</gene>
<dbReference type="Proteomes" id="UP000257109">
    <property type="component" value="Unassembled WGS sequence"/>
</dbReference>
<dbReference type="PANTHER" id="PTHR33155">
    <property type="entry name" value="FANTASTIC FOUR-LIKE PROTEIN (DUF3049)"/>
    <property type="match status" value="1"/>
</dbReference>
<dbReference type="Pfam" id="PF11250">
    <property type="entry name" value="FAF"/>
    <property type="match status" value="1"/>
</dbReference>
<proteinExistence type="inferred from homology"/>
<comment type="similarity">
    <text evidence="1">Belongs to the fantastic four family.</text>
</comment>
<dbReference type="AlphaFoldDB" id="A0A371EH01"/>
<dbReference type="InterPro" id="IPR046431">
    <property type="entry name" value="FAF_dom"/>
</dbReference>
<name>A0A371EH01_MUCPR</name>
<dbReference type="InterPro" id="IPR021410">
    <property type="entry name" value="FAF"/>
</dbReference>
<evidence type="ECO:0000313" key="4">
    <source>
        <dbReference type="Proteomes" id="UP000257109"/>
    </source>
</evidence>
<evidence type="ECO:0000256" key="1">
    <source>
        <dbReference type="ARBA" id="ARBA00008690"/>
    </source>
</evidence>
<dbReference type="OrthoDB" id="1435601at2759"/>
<protein>
    <submittedName>
        <fullName evidence="3">Protein FANTASTIC FOUR 3</fullName>
    </submittedName>
</protein>
<dbReference type="STRING" id="157652.A0A371EH01"/>
<organism evidence="3 4">
    <name type="scientific">Mucuna pruriens</name>
    <name type="common">Velvet bean</name>
    <name type="synonym">Dolichos pruriens</name>
    <dbReference type="NCBI Taxonomy" id="157652"/>
    <lineage>
        <taxon>Eukaryota</taxon>
        <taxon>Viridiplantae</taxon>
        <taxon>Streptophyta</taxon>
        <taxon>Embryophyta</taxon>
        <taxon>Tracheophyta</taxon>
        <taxon>Spermatophyta</taxon>
        <taxon>Magnoliopsida</taxon>
        <taxon>eudicotyledons</taxon>
        <taxon>Gunneridae</taxon>
        <taxon>Pentapetalae</taxon>
        <taxon>rosids</taxon>
        <taxon>fabids</taxon>
        <taxon>Fabales</taxon>
        <taxon>Fabaceae</taxon>
        <taxon>Papilionoideae</taxon>
        <taxon>50 kb inversion clade</taxon>
        <taxon>NPAAA clade</taxon>
        <taxon>indigoferoid/millettioid clade</taxon>
        <taxon>Phaseoleae</taxon>
        <taxon>Mucuna</taxon>
    </lineage>
</organism>
<dbReference type="EMBL" id="QJKJ01013981">
    <property type="protein sequence ID" value="RDX65301.1"/>
    <property type="molecule type" value="Genomic_DNA"/>
</dbReference>